<keyword evidence="1" id="KW-0732">Signal</keyword>
<dbReference type="AlphaFoldDB" id="A0A1E8CMZ3"/>
<name>A0A1E8CMZ3_9GAMM</name>
<dbReference type="Gene3D" id="3.40.50.10910">
    <property type="entry name" value="Amidohydrolase"/>
    <property type="match status" value="1"/>
</dbReference>
<dbReference type="InterPro" id="IPR032466">
    <property type="entry name" value="Metal_Hydrolase"/>
</dbReference>
<dbReference type="SUPFAM" id="SSF51338">
    <property type="entry name" value="Composite domain of metallo-dependent hydrolases"/>
    <property type="match status" value="1"/>
</dbReference>
<evidence type="ECO:0000313" key="3">
    <source>
        <dbReference type="EMBL" id="OFE13675.1"/>
    </source>
</evidence>
<dbReference type="RefSeq" id="WP_070117892.1">
    <property type="nucleotide sequence ID" value="NZ_MASR01000001.1"/>
</dbReference>
<dbReference type="PANTHER" id="PTHR43135:SF3">
    <property type="entry name" value="ALPHA-D-RIBOSE 1-METHYLPHOSPHONATE 5-TRIPHOSPHATE DIPHOSPHATASE"/>
    <property type="match status" value="1"/>
</dbReference>
<accession>A0A1E8CMZ3</accession>
<feature type="chain" id="PRO_5009212233" description="Amidohydrolase-related domain-containing protein" evidence="1">
    <location>
        <begin position="39"/>
        <end position="440"/>
    </location>
</feature>
<dbReference type="InterPro" id="IPR006680">
    <property type="entry name" value="Amidohydro-rel"/>
</dbReference>
<dbReference type="Gene3D" id="1.20.58.520">
    <property type="entry name" value="Amidohydrolase"/>
    <property type="match status" value="1"/>
</dbReference>
<evidence type="ECO:0000259" key="2">
    <source>
        <dbReference type="Pfam" id="PF01979"/>
    </source>
</evidence>
<dbReference type="SUPFAM" id="SSF51556">
    <property type="entry name" value="Metallo-dependent hydrolases"/>
    <property type="match status" value="1"/>
</dbReference>
<protein>
    <recommendedName>
        <fullName evidence="2">Amidohydrolase-related domain-containing protein</fullName>
    </recommendedName>
</protein>
<dbReference type="Pfam" id="PF01979">
    <property type="entry name" value="Amidohydro_1"/>
    <property type="match status" value="1"/>
</dbReference>
<dbReference type="STRING" id="1524254.PHACT_11470"/>
<dbReference type="EMBL" id="MASR01000001">
    <property type="protein sequence ID" value="OFE13675.1"/>
    <property type="molecule type" value="Genomic_DNA"/>
</dbReference>
<evidence type="ECO:0000313" key="4">
    <source>
        <dbReference type="Proteomes" id="UP000175669"/>
    </source>
</evidence>
<dbReference type="InterPro" id="IPR011059">
    <property type="entry name" value="Metal-dep_hydrolase_composite"/>
</dbReference>
<dbReference type="Gene3D" id="2.30.40.10">
    <property type="entry name" value="Urease, subunit C, domain 1"/>
    <property type="match status" value="1"/>
</dbReference>
<reference evidence="4" key="1">
    <citation type="submission" date="2016-07" db="EMBL/GenBank/DDBJ databases">
        <authorList>
            <person name="Florea S."/>
            <person name="Webb J.S."/>
            <person name="Jaromczyk J."/>
            <person name="Schardl C.L."/>
        </authorList>
    </citation>
    <scope>NUCLEOTIDE SEQUENCE [LARGE SCALE GENOMIC DNA]</scope>
    <source>
        <strain evidence="4">KCTC 42131</strain>
    </source>
</reference>
<organism evidence="3 4">
    <name type="scientific">Pseudohongiella acticola</name>
    <dbReference type="NCBI Taxonomy" id="1524254"/>
    <lineage>
        <taxon>Bacteria</taxon>
        <taxon>Pseudomonadati</taxon>
        <taxon>Pseudomonadota</taxon>
        <taxon>Gammaproteobacteria</taxon>
        <taxon>Pseudomonadales</taxon>
        <taxon>Pseudohongiellaceae</taxon>
        <taxon>Pseudohongiella</taxon>
    </lineage>
</organism>
<proteinExistence type="predicted"/>
<sequence length="440" mass="47719">MNVSARIISRLHRPAGKHSLTWVFALCGALSALSPANAAPIALTDVRIIDGTGADPINAGVIVITDGRITAVGATDSVVIPEGAQRQSLDGKTLTPGFINTHGHVGAVRGLESGHYNRGNLLRQLELYAGYGITTVVSLGDDEAEGFLLRDQQDTAALERARLFVAGPVLSAQTPDDGRAVVDDTAELNPDFIKIRVDDNLGRTPKMSPEVYRAISERADHHGIPLAVHTYYLQDTKDLIRAGADFIAHSVRDMHVDAEFIDLMRTHNLCYSPTLTRELSTYVYESEPAFFADPFFLAGVDPQVIETLRDPERQQRIQQSTAAQQYKASLPIAMTNVKMLADAGVQIAMGTDSGPPARFQGYFEHLEMWMMQDAGMDPMQILHAATGGAATCMGLTDTGTLEVGKWADLLVLGEDPSQDINHTRSLEQVWIAGKPVPLAR</sequence>
<dbReference type="InterPro" id="IPR051781">
    <property type="entry name" value="Metallo-dep_Hydrolase"/>
</dbReference>
<comment type="caution">
    <text evidence="3">The sequence shown here is derived from an EMBL/GenBank/DDBJ whole genome shotgun (WGS) entry which is preliminary data.</text>
</comment>
<gene>
    <name evidence="3" type="ORF">PHACT_11470</name>
</gene>
<dbReference type="Proteomes" id="UP000175669">
    <property type="component" value="Unassembled WGS sequence"/>
</dbReference>
<dbReference type="GO" id="GO:0016810">
    <property type="term" value="F:hydrolase activity, acting on carbon-nitrogen (but not peptide) bonds"/>
    <property type="evidence" value="ECO:0007669"/>
    <property type="project" value="InterPro"/>
</dbReference>
<keyword evidence="4" id="KW-1185">Reference proteome</keyword>
<dbReference type="PANTHER" id="PTHR43135">
    <property type="entry name" value="ALPHA-D-RIBOSE 1-METHYLPHOSPHONATE 5-TRIPHOSPHATE DIPHOSPHATASE"/>
    <property type="match status" value="1"/>
</dbReference>
<dbReference type="OrthoDB" id="9782972at2"/>
<feature type="signal peptide" evidence="1">
    <location>
        <begin position="1"/>
        <end position="38"/>
    </location>
</feature>
<feature type="domain" description="Amidohydrolase-related" evidence="2">
    <location>
        <begin position="93"/>
        <end position="436"/>
    </location>
</feature>
<dbReference type="Gene3D" id="3.30.110.90">
    <property type="entry name" value="Amidohydrolase"/>
    <property type="match status" value="1"/>
</dbReference>
<evidence type="ECO:0000256" key="1">
    <source>
        <dbReference type="SAM" id="SignalP"/>
    </source>
</evidence>